<dbReference type="InterPro" id="IPR002071">
    <property type="entry name" value="Thermonucl_AS"/>
</dbReference>
<name>A0AAX3BCZ4_9SPIR</name>
<sequence length="183" mass="21270">MRKEKGVFFVLLLMASLAWGEWVSQQGKVVKVVDGDTIHVAFNRKKKVTVRLLYIDTFESSRNSKMKSDVKKLRSQGFVVSEKQLLEKGIEAKRYLLKRLSPGTAVRLEWDDTEPHDRYGRLLALVFVSSSNVCINEELIRLGYARPYILRKIPEAHKDFLDRAYEKALHDGKWSWLEKTEGR</sequence>
<dbReference type="Gene3D" id="2.40.50.90">
    <property type="match status" value="1"/>
</dbReference>
<feature type="domain" description="TNase-like" evidence="1">
    <location>
        <begin position="23"/>
        <end position="176"/>
    </location>
</feature>
<gene>
    <name evidence="2" type="ORF">KDW03_11115</name>
</gene>
<dbReference type="SMART" id="SM00318">
    <property type="entry name" value="SNc"/>
    <property type="match status" value="1"/>
</dbReference>
<keyword evidence="3" id="KW-1185">Reference proteome</keyword>
<proteinExistence type="predicted"/>
<dbReference type="AlphaFoldDB" id="A0AAX3BCZ4"/>
<evidence type="ECO:0000313" key="2">
    <source>
        <dbReference type="EMBL" id="URA10015.1"/>
    </source>
</evidence>
<evidence type="ECO:0000259" key="1">
    <source>
        <dbReference type="SMART" id="SM00318"/>
    </source>
</evidence>
<organism evidence="2 3">
    <name type="scientific">Thermospira aquatica</name>
    <dbReference type="NCBI Taxonomy" id="2828656"/>
    <lineage>
        <taxon>Bacteria</taxon>
        <taxon>Pseudomonadati</taxon>
        <taxon>Spirochaetota</taxon>
        <taxon>Spirochaetia</taxon>
        <taxon>Brevinematales</taxon>
        <taxon>Thermospiraceae</taxon>
        <taxon>Thermospira</taxon>
    </lineage>
</organism>
<reference evidence="2" key="1">
    <citation type="submission" date="2021-04" db="EMBL/GenBank/DDBJ databases">
        <authorList>
            <person name="Postec A."/>
        </authorList>
    </citation>
    <scope>NUCLEOTIDE SEQUENCE</scope>
    <source>
        <strain evidence="2">F1F22</strain>
    </source>
</reference>
<dbReference type="KEGG" id="taqu:KDW03_11115"/>
<dbReference type="InterPro" id="IPR035437">
    <property type="entry name" value="SNase_OB-fold_sf"/>
</dbReference>
<reference evidence="2" key="2">
    <citation type="submission" date="2022-06" db="EMBL/GenBank/DDBJ databases">
        <title>Thermospira aquatica gen. nov., sp. nov.</title>
        <authorList>
            <person name="Ben Ali Gam Z."/>
            <person name="Labat M."/>
        </authorList>
    </citation>
    <scope>NUCLEOTIDE SEQUENCE</scope>
    <source>
        <strain evidence="2">F1F22</strain>
    </source>
</reference>
<dbReference type="GO" id="GO:0004518">
    <property type="term" value="F:nuclease activity"/>
    <property type="evidence" value="ECO:0007669"/>
    <property type="project" value="InterPro"/>
</dbReference>
<protein>
    <submittedName>
        <fullName evidence="2">Thermonuclease family protein</fullName>
    </submittedName>
</protein>
<accession>A0AAX3BCZ4</accession>
<dbReference type="GO" id="GO:0003676">
    <property type="term" value="F:nucleic acid binding"/>
    <property type="evidence" value="ECO:0007669"/>
    <property type="project" value="InterPro"/>
</dbReference>
<dbReference type="RefSeq" id="WP_271435145.1">
    <property type="nucleotide sequence ID" value="NZ_CP073355.1"/>
</dbReference>
<dbReference type="EMBL" id="CP073355">
    <property type="protein sequence ID" value="URA10015.1"/>
    <property type="molecule type" value="Genomic_DNA"/>
</dbReference>
<dbReference type="Proteomes" id="UP001056539">
    <property type="component" value="Chromosome"/>
</dbReference>
<dbReference type="Pfam" id="PF00565">
    <property type="entry name" value="SNase"/>
    <property type="match status" value="1"/>
</dbReference>
<dbReference type="SUPFAM" id="SSF50199">
    <property type="entry name" value="Staphylococcal nuclease"/>
    <property type="match status" value="1"/>
</dbReference>
<evidence type="ECO:0000313" key="3">
    <source>
        <dbReference type="Proteomes" id="UP001056539"/>
    </source>
</evidence>
<dbReference type="InterPro" id="IPR016071">
    <property type="entry name" value="Staphylococal_nuclease_OB-fold"/>
</dbReference>
<dbReference type="PROSITE" id="PS01284">
    <property type="entry name" value="TNASE_2"/>
    <property type="match status" value="1"/>
</dbReference>